<dbReference type="EMBL" id="CP033153">
    <property type="protein sequence ID" value="AYO44262.1"/>
    <property type="molecule type" value="Genomic_DNA"/>
</dbReference>
<feature type="region of interest" description="Disordered" evidence="3">
    <location>
        <begin position="471"/>
        <end position="497"/>
    </location>
</feature>
<dbReference type="InterPro" id="IPR058934">
    <property type="entry name" value="YMC020W-like"/>
</dbReference>
<comment type="catalytic activity">
    <reaction evidence="2">
        <text>a monoacylglycerol + H2O = glycerol + a fatty acid + H(+)</text>
        <dbReference type="Rhea" id="RHEA:15245"/>
        <dbReference type="ChEBI" id="CHEBI:15377"/>
        <dbReference type="ChEBI" id="CHEBI:15378"/>
        <dbReference type="ChEBI" id="CHEBI:17408"/>
        <dbReference type="ChEBI" id="CHEBI:17754"/>
        <dbReference type="ChEBI" id="CHEBI:28868"/>
    </reaction>
</comment>
<evidence type="ECO:0000313" key="6">
    <source>
        <dbReference type="Proteomes" id="UP000269793"/>
    </source>
</evidence>
<evidence type="ECO:0000256" key="1">
    <source>
        <dbReference type="ARBA" id="ARBA00047591"/>
    </source>
</evidence>
<dbReference type="Pfam" id="PF26147">
    <property type="entry name" value="AB_HYDROLASE_YMC0-YMC35"/>
    <property type="match status" value="1"/>
</dbReference>
<organism evidence="5 6">
    <name type="scientific">Malassezia restricta (strain ATCC 96810 / NBRC 103918 / CBS 7877)</name>
    <name type="common">Seborrheic dermatitis infection agent</name>
    <dbReference type="NCBI Taxonomy" id="425264"/>
    <lineage>
        <taxon>Eukaryota</taxon>
        <taxon>Fungi</taxon>
        <taxon>Dikarya</taxon>
        <taxon>Basidiomycota</taxon>
        <taxon>Ustilaginomycotina</taxon>
        <taxon>Malasseziomycetes</taxon>
        <taxon>Malasseziales</taxon>
        <taxon>Malasseziaceae</taxon>
        <taxon>Malassezia</taxon>
    </lineage>
</organism>
<reference evidence="5 6" key="1">
    <citation type="submission" date="2018-10" db="EMBL/GenBank/DDBJ databases">
        <title>Complete genome sequence of Malassezia restricta CBS 7877.</title>
        <authorList>
            <person name="Morand S.C."/>
            <person name="Bertignac M."/>
            <person name="Iltis A."/>
            <person name="Kolder I."/>
            <person name="Pirovano W."/>
            <person name="Jourdain R."/>
            <person name="Clavaud C."/>
        </authorList>
    </citation>
    <scope>NUCLEOTIDE SEQUENCE [LARGE SCALE GENOMIC DNA]</scope>
    <source>
        <strain evidence="5 6">CBS 7877</strain>
    </source>
</reference>
<feature type="compositionally biased region" description="Basic and acidic residues" evidence="3">
    <location>
        <begin position="15"/>
        <end position="24"/>
    </location>
</feature>
<dbReference type="InterPro" id="IPR029058">
    <property type="entry name" value="AB_hydrolase_fold"/>
</dbReference>
<dbReference type="OrthoDB" id="5598028at2759"/>
<dbReference type="PANTHER" id="PTHR47349:SF1">
    <property type="entry name" value="AER328WP"/>
    <property type="match status" value="1"/>
</dbReference>
<dbReference type="SUPFAM" id="SSF53474">
    <property type="entry name" value="alpha/beta-Hydrolases"/>
    <property type="match status" value="1"/>
</dbReference>
<dbReference type="Proteomes" id="UP000269793">
    <property type="component" value="Chromosome VI"/>
</dbReference>
<proteinExistence type="predicted"/>
<sequence>MSETSRGSDAPIQPARRENTVLPHFEDSLERPPRVWLPRTGVWGQTKYLMSGLLPGARRVPRELPKQSESGSSVPHLHKLHEQTMPRMYRLLGNTRLAHLRGYRQASKIVVIGVHGWYAQSILKNIIGVPIGTSALFASMMSESIRRKYEEAGVHLSPDAITEIAIQHDGCVRDRADAFLAAITQNAKWVNALREAEAVFVVAHSQGAIVSTFLLAHLLDKGLVNPERARLCQLTMCGIFQGPFLHVKNMMTSSYLSYFETDAARELFDFQASDSVVSIAHRAAYRRILAAGVKCVHIGSVDDNVVPLYSALFSCAAHPSILRAVYVDGIAFPQKDFLIMLIALCVLIRNCGFHDHNLLTLLSASVAGPLYTGQGHTNLYLEPRVYDMATQYLFETYSPKSSGASEVPLVGMPYAPQRWNSYELPWSLRGLLEDSVIRHFFMKDIRIMIRDYAAWTPTSKKLKDLQRRLAPMSTVRVPTEPSDMKDEPSDADEDDPFLPAMVLHPRAKL</sequence>
<keyword evidence="6" id="KW-1185">Reference proteome</keyword>
<dbReference type="Gene3D" id="3.40.50.1820">
    <property type="entry name" value="alpha/beta hydrolase"/>
    <property type="match status" value="1"/>
</dbReference>
<feature type="region of interest" description="Disordered" evidence="3">
    <location>
        <begin position="1"/>
        <end position="24"/>
    </location>
</feature>
<accession>A0A3G2SAA8</accession>
<feature type="domain" description="YMC020W-like alpha/beta hydrolase" evidence="4">
    <location>
        <begin position="96"/>
        <end position="434"/>
    </location>
</feature>
<dbReference type="PANTHER" id="PTHR47349">
    <property type="entry name" value="CHROMOSOME 8, WHOLE GENOME SHOTGUN SEQUENCE"/>
    <property type="match status" value="1"/>
</dbReference>
<evidence type="ECO:0000256" key="3">
    <source>
        <dbReference type="SAM" id="MobiDB-lite"/>
    </source>
</evidence>
<evidence type="ECO:0000256" key="2">
    <source>
        <dbReference type="ARBA" id="ARBA00048461"/>
    </source>
</evidence>
<dbReference type="AlphaFoldDB" id="A0A3G2SAA8"/>
<evidence type="ECO:0000259" key="4">
    <source>
        <dbReference type="Pfam" id="PF26147"/>
    </source>
</evidence>
<name>A0A3G2SAA8_MALR7</name>
<gene>
    <name evidence="5" type="ORF">DNF11_3312</name>
</gene>
<dbReference type="VEuPathDB" id="FungiDB:DNF11_3312"/>
<evidence type="ECO:0000313" key="5">
    <source>
        <dbReference type="EMBL" id="AYO44262.1"/>
    </source>
</evidence>
<protein>
    <recommendedName>
        <fullName evidence="4">YMC020W-like alpha/beta hydrolase domain-containing protein</fullName>
    </recommendedName>
</protein>
<comment type="catalytic activity">
    <reaction evidence="1">
        <text>a diacylglycerol + H2O = a monoacylglycerol + a fatty acid + H(+)</text>
        <dbReference type="Rhea" id="RHEA:32731"/>
        <dbReference type="ChEBI" id="CHEBI:15377"/>
        <dbReference type="ChEBI" id="CHEBI:15378"/>
        <dbReference type="ChEBI" id="CHEBI:17408"/>
        <dbReference type="ChEBI" id="CHEBI:18035"/>
        <dbReference type="ChEBI" id="CHEBI:28868"/>
    </reaction>
</comment>
<dbReference type="InterPro" id="IPR058933">
    <property type="entry name" value="YMC020W-like_ab_hydrolase"/>
</dbReference>